<feature type="compositionally biased region" description="Basic and acidic residues" evidence="1">
    <location>
        <begin position="96"/>
        <end position="110"/>
    </location>
</feature>
<organism evidence="3 4">
    <name type="scientific">Fonsecaea monophora</name>
    <dbReference type="NCBI Taxonomy" id="254056"/>
    <lineage>
        <taxon>Eukaryota</taxon>
        <taxon>Fungi</taxon>
        <taxon>Dikarya</taxon>
        <taxon>Ascomycota</taxon>
        <taxon>Pezizomycotina</taxon>
        <taxon>Eurotiomycetes</taxon>
        <taxon>Chaetothyriomycetidae</taxon>
        <taxon>Chaetothyriales</taxon>
        <taxon>Herpotrichiellaceae</taxon>
        <taxon>Fonsecaea</taxon>
    </lineage>
</organism>
<feature type="compositionally biased region" description="Polar residues" evidence="1">
    <location>
        <begin position="74"/>
        <end position="86"/>
    </location>
</feature>
<name>A0A177FAI4_9EURO</name>
<evidence type="ECO:0000256" key="1">
    <source>
        <dbReference type="SAM" id="MobiDB-lite"/>
    </source>
</evidence>
<dbReference type="EMBL" id="LVKK01000025">
    <property type="protein sequence ID" value="OAG41287.1"/>
    <property type="molecule type" value="Genomic_DNA"/>
</dbReference>
<evidence type="ECO:0000256" key="2">
    <source>
        <dbReference type="SAM" id="SignalP"/>
    </source>
</evidence>
<dbReference type="AlphaFoldDB" id="A0A177FAI4"/>
<feature type="region of interest" description="Disordered" evidence="1">
    <location>
        <begin position="74"/>
        <end position="110"/>
    </location>
</feature>
<feature type="signal peptide" evidence="2">
    <location>
        <begin position="1"/>
        <end position="16"/>
    </location>
</feature>
<sequence length="124" mass="14099">MGVVFVLLVVVAFRSPDVPDPDPDKDADGVIVEPDWEPDEDADLVTDVLPVEEVSSPSEFWFWSCRGTIRASTLLSRNSGQGQAEEQATKKRRREERREKRPEPFISDVERGGFVCGRPWHFIQ</sequence>
<comment type="caution">
    <text evidence="3">The sequence shown here is derived from an EMBL/GenBank/DDBJ whole genome shotgun (WGS) entry which is preliminary data.</text>
</comment>
<protein>
    <recommendedName>
        <fullName evidence="5">Secreted protein</fullName>
    </recommendedName>
</protein>
<evidence type="ECO:0000313" key="3">
    <source>
        <dbReference type="EMBL" id="OAG41287.1"/>
    </source>
</evidence>
<dbReference type="GeneID" id="34599620"/>
<dbReference type="Proteomes" id="UP000077002">
    <property type="component" value="Unassembled WGS sequence"/>
</dbReference>
<proteinExistence type="predicted"/>
<evidence type="ECO:0000313" key="4">
    <source>
        <dbReference type="Proteomes" id="UP000077002"/>
    </source>
</evidence>
<keyword evidence="2" id="KW-0732">Signal</keyword>
<accession>A0A177FAI4</accession>
<feature type="chain" id="PRO_5008061010" description="Secreted protein" evidence="2">
    <location>
        <begin position="17"/>
        <end position="124"/>
    </location>
</feature>
<dbReference type="RefSeq" id="XP_022513239.1">
    <property type="nucleotide sequence ID" value="XM_022654423.1"/>
</dbReference>
<gene>
    <name evidence="3" type="ORF">AYO21_04450</name>
</gene>
<reference evidence="3 4" key="1">
    <citation type="submission" date="2016-03" db="EMBL/GenBank/DDBJ databases">
        <title>Draft genome sequence of the Fonsecaea monophora CBS 269.37.</title>
        <authorList>
            <person name="Bombassaro A."/>
            <person name="Vinicius W.A."/>
            <person name="De Hoog S."/>
            <person name="Sun J."/>
            <person name="Souza E.M."/>
            <person name="Raittz R.T."/>
            <person name="Costa F."/>
            <person name="Leao A.C."/>
            <person name="Tadra-Sfeir M.Z."/>
            <person name="Baura V."/>
            <person name="Balsanelli E."/>
            <person name="Pedrosa F.O."/>
            <person name="Moreno L.F."/>
            <person name="Steffens M.B."/>
            <person name="Xi L."/>
            <person name="Bocca A.L."/>
            <person name="Felipe M.S."/>
            <person name="Teixeira M."/>
            <person name="Telles Filho F.Q."/>
            <person name="Azevedo C.M."/>
            <person name="Gomes R."/>
            <person name="Vicente V.A."/>
        </authorList>
    </citation>
    <scope>NUCLEOTIDE SEQUENCE [LARGE SCALE GENOMIC DNA]</scope>
    <source>
        <strain evidence="3 4">CBS 269.37</strain>
    </source>
</reference>
<keyword evidence="4" id="KW-1185">Reference proteome</keyword>
<evidence type="ECO:0008006" key="5">
    <source>
        <dbReference type="Google" id="ProtNLM"/>
    </source>
</evidence>